<dbReference type="PANTHER" id="PTHR43298">
    <property type="entry name" value="MULTIDRUG RESISTANCE PROTEIN NORM-RELATED"/>
    <property type="match status" value="1"/>
</dbReference>
<gene>
    <name evidence="3" type="ORF">MMF98_07510</name>
</gene>
<keyword evidence="2" id="KW-1133">Transmembrane helix</keyword>
<dbReference type="Pfam" id="PF01554">
    <property type="entry name" value="MatE"/>
    <property type="match status" value="2"/>
</dbReference>
<feature type="transmembrane region" description="Helical" evidence="2">
    <location>
        <begin position="343"/>
        <end position="362"/>
    </location>
</feature>
<feature type="transmembrane region" description="Helical" evidence="2">
    <location>
        <begin position="236"/>
        <end position="259"/>
    </location>
</feature>
<proteinExistence type="predicted"/>
<dbReference type="InterPro" id="IPR002528">
    <property type="entry name" value="MATE_fam"/>
</dbReference>
<feature type="transmembrane region" description="Helical" evidence="2">
    <location>
        <begin position="418"/>
        <end position="438"/>
    </location>
</feature>
<dbReference type="CDD" id="cd13131">
    <property type="entry name" value="MATE_NorM_like"/>
    <property type="match status" value="1"/>
</dbReference>
<keyword evidence="4" id="KW-1185">Reference proteome</keyword>
<keyword evidence="2" id="KW-0812">Transmembrane</keyword>
<dbReference type="PANTHER" id="PTHR43298:SF2">
    <property type="entry name" value="FMN_FAD EXPORTER YEEO-RELATED"/>
    <property type="match status" value="1"/>
</dbReference>
<keyword evidence="1" id="KW-0813">Transport</keyword>
<comment type="caution">
    <text evidence="3">The sequence shown here is derived from an EMBL/GenBank/DDBJ whole genome shotgun (WGS) entry which is preliminary data.</text>
</comment>
<feature type="transmembrane region" description="Helical" evidence="2">
    <location>
        <begin position="184"/>
        <end position="207"/>
    </location>
</feature>
<dbReference type="RefSeq" id="WP_243305625.1">
    <property type="nucleotide sequence ID" value="NZ_JALGBI010000001.1"/>
</dbReference>
<feature type="transmembrane region" description="Helical" evidence="2">
    <location>
        <begin position="271"/>
        <end position="292"/>
    </location>
</feature>
<reference evidence="3" key="1">
    <citation type="submission" date="2022-03" db="EMBL/GenBank/DDBJ databases">
        <authorList>
            <person name="Woo C.Y."/>
        </authorList>
    </citation>
    <scope>NUCLEOTIDE SEQUENCE</scope>
    <source>
        <strain evidence="3">CYS-02</strain>
    </source>
</reference>
<keyword evidence="2" id="KW-0472">Membrane</keyword>
<dbReference type="EMBL" id="JALGBI010000001">
    <property type="protein sequence ID" value="MCJ0763054.1"/>
    <property type="molecule type" value="Genomic_DNA"/>
</dbReference>
<protein>
    <submittedName>
        <fullName evidence="3">MATE family efflux transporter</fullName>
    </submittedName>
</protein>
<accession>A0A9X2AM87</accession>
<feature type="transmembrane region" description="Helical" evidence="2">
    <location>
        <begin position="38"/>
        <end position="67"/>
    </location>
</feature>
<dbReference type="GO" id="GO:0015297">
    <property type="term" value="F:antiporter activity"/>
    <property type="evidence" value="ECO:0007669"/>
    <property type="project" value="InterPro"/>
</dbReference>
<feature type="transmembrane region" description="Helical" evidence="2">
    <location>
        <begin position="313"/>
        <end position="331"/>
    </location>
</feature>
<feature type="transmembrane region" description="Helical" evidence="2">
    <location>
        <begin position="88"/>
        <end position="112"/>
    </location>
</feature>
<evidence type="ECO:0000313" key="3">
    <source>
        <dbReference type="EMBL" id="MCJ0763054.1"/>
    </source>
</evidence>
<dbReference type="GO" id="GO:0042910">
    <property type="term" value="F:xenobiotic transmembrane transporter activity"/>
    <property type="evidence" value="ECO:0007669"/>
    <property type="project" value="InterPro"/>
</dbReference>
<feature type="transmembrane region" description="Helical" evidence="2">
    <location>
        <begin position="154"/>
        <end position="178"/>
    </location>
</feature>
<dbReference type="InterPro" id="IPR050222">
    <property type="entry name" value="MATE_MdtK"/>
</dbReference>
<feature type="transmembrane region" description="Helical" evidence="2">
    <location>
        <begin position="383"/>
        <end position="406"/>
    </location>
</feature>
<feature type="transmembrane region" description="Helical" evidence="2">
    <location>
        <begin position="12"/>
        <end position="32"/>
    </location>
</feature>
<feature type="transmembrane region" description="Helical" evidence="2">
    <location>
        <begin position="124"/>
        <end position="142"/>
    </location>
</feature>
<dbReference type="Proteomes" id="UP001139447">
    <property type="component" value="Unassembled WGS sequence"/>
</dbReference>
<dbReference type="GO" id="GO:0005886">
    <property type="term" value="C:plasma membrane"/>
    <property type="evidence" value="ECO:0007669"/>
    <property type="project" value="TreeGrafter"/>
</dbReference>
<dbReference type="NCBIfam" id="TIGR00797">
    <property type="entry name" value="matE"/>
    <property type="match status" value="1"/>
</dbReference>
<evidence type="ECO:0000256" key="2">
    <source>
        <dbReference type="SAM" id="Phobius"/>
    </source>
</evidence>
<sequence>MTELRTITRHAATVLVGQLAVMAFGVTDTIVAGRYSDAALAALSVGSAIFISVFVALMGIMQALLPVWAELHGARRFAEVGRSVRQSLYLCALTIAVGLAALLFPGALLRWTEVPASLQGEVERYLAVLALALPPALLFRMYSTLNQSLSKPLLVTWLQIGSLLVKVPLSIWFAFGGLGLEPQGAVGCAWATLVVNYAMLGLALWMLRTQELYTPYRIWQRLERPDWPKIAEFARLGIPGGLAIMVEVTSFTLMALFIARLGTVASASHQIASNMAAVLYMMPLSTAIATSARVSYWLGAGDPGRARAVIRTGFKLVVLMAACSAALLLIARDELAAVYASNPTIIALASALLAWVAIYHLADAVQALCVFVLRCYRVTVAPLLVYCVLLWGLGLAGGYLFAYQGLAGVPPMATPTAFWATSAVALALTALIFVAILWRAAKRRRPMN</sequence>
<dbReference type="AlphaFoldDB" id="A0A9X2AM87"/>
<name>A0A9X2AM87_9BURK</name>
<evidence type="ECO:0000313" key="4">
    <source>
        <dbReference type="Proteomes" id="UP001139447"/>
    </source>
</evidence>
<organism evidence="3 4">
    <name type="scientific">Variovorax terrae</name>
    <dbReference type="NCBI Taxonomy" id="2923278"/>
    <lineage>
        <taxon>Bacteria</taxon>
        <taxon>Pseudomonadati</taxon>
        <taxon>Pseudomonadota</taxon>
        <taxon>Betaproteobacteria</taxon>
        <taxon>Burkholderiales</taxon>
        <taxon>Comamonadaceae</taxon>
        <taxon>Variovorax</taxon>
    </lineage>
</organism>
<evidence type="ECO:0000256" key="1">
    <source>
        <dbReference type="ARBA" id="ARBA00022448"/>
    </source>
</evidence>